<evidence type="ECO:0000259" key="4">
    <source>
        <dbReference type="Pfam" id="PF00501"/>
    </source>
</evidence>
<feature type="compositionally biased region" description="Basic and acidic residues" evidence="3">
    <location>
        <begin position="515"/>
        <end position="538"/>
    </location>
</feature>
<protein>
    <submittedName>
        <fullName evidence="6">Crotonobetaine/carnitine-CoA ligase</fullName>
        <ecNumber evidence="6">6.2.1.-</ecNumber>
    </submittedName>
</protein>
<accession>A0A7W8HH34</accession>
<feature type="domain" description="AMP-binding enzyme C-terminal" evidence="5">
    <location>
        <begin position="430"/>
        <end position="508"/>
    </location>
</feature>
<keyword evidence="7" id="KW-1185">Reference proteome</keyword>
<feature type="region of interest" description="Disordered" evidence="3">
    <location>
        <begin position="515"/>
        <end position="544"/>
    </location>
</feature>
<dbReference type="SUPFAM" id="SSF56801">
    <property type="entry name" value="Acetyl-CoA synthetase-like"/>
    <property type="match status" value="1"/>
</dbReference>
<comment type="similarity">
    <text evidence="1">Belongs to the ATP-dependent AMP-binding enzyme family.</text>
</comment>
<reference evidence="6 7" key="1">
    <citation type="submission" date="2020-08" db="EMBL/GenBank/DDBJ databases">
        <title>Genomic Encyclopedia of Type Strains, Phase IV (KMG-IV): sequencing the most valuable type-strain genomes for metagenomic binning, comparative biology and taxonomic classification.</title>
        <authorList>
            <person name="Goeker M."/>
        </authorList>
    </citation>
    <scope>NUCLEOTIDE SEQUENCE [LARGE SCALE GENOMIC DNA]</scope>
    <source>
        <strain evidence="6 7">DSM 29781</strain>
    </source>
</reference>
<evidence type="ECO:0000313" key="6">
    <source>
        <dbReference type="EMBL" id="MBB5271959.1"/>
    </source>
</evidence>
<organism evidence="6 7">
    <name type="scientific">Quisquiliibacterium transsilvanicum</name>
    <dbReference type="NCBI Taxonomy" id="1549638"/>
    <lineage>
        <taxon>Bacteria</taxon>
        <taxon>Pseudomonadati</taxon>
        <taxon>Pseudomonadota</taxon>
        <taxon>Betaproteobacteria</taxon>
        <taxon>Burkholderiales</taxon>
        <taxon>Burkholderiaceae</taxon>
        <taxon>Quisquiliibacterium</taxon>
    </lineage>
</organism>
<dbReference type="PANTHER" id="PTHR43201:SF5">
    <property type="entry name" value="MEDIUM-CHAIN ACYL-COA LIGASE ACSF2, MITOCHONDRIAL"/>
    <property type="match status" value="1"/>
</dbReference>
<dbReference type="EC" id="6.2.1.-" evidence="6"/>
<dbReference type="EMBL" id="JACHGB010000004">
    <property type="protein sequence ID" value="MBB5271959.1"/>
    <property type="molecule type" value="Genomic_DNA"/>
</dbReference>
<evidence type="ECO:0000313" key="7">
    <source>
        <dbReference type="Proteomes" id="UP000532440"/>
    </source>
</evidence>
<evidence type="ECO:0000256" key="1">
    <source>
        <dbReference type="ARBA" id="ARBA00006432"/>
    </source>
</evidence>
<dbReference type="Pfam" id="PF13193">
    <property type="entry name" value="AMP-binding_C"/>
    <property type="match status" value="1"/>
</dbReference>
<gene>
    <name evidence="6" type="ORF">HNQ70_001973</name>
</gene>
<dbReference type="InterPro" id="IPR045851">
    <property type="entry name" value="AMP-bd_C_sf"/>
</dbReference>
<comment type="caution">
    <text evidence="6">The sequence shown here is derived from an EMBL/GenBank/DDBJ whole genome shotgun (WGS) entry which is preliminary data.</text>
</comment>
<dbReference type="PANTHER" id="PTHR43201">
    <property type="entry name" value="ACYL-COA SYNTHETASE"/>
    <property type="match status" value="1"/>
</dbReference>
<name>A0A7W8HH34_9BURK</name>
<dbReference type="GO" id="GO:0031956">
    <property type="term" value="F:medium-chain fatty acid-CoA ligase activity"/>
    <property type="evidence" value="ECO:0007669"/>
    <property type="project" value="TreeGrafter"/>
</dbReference>
<evidence type="ECO:0000256" key="2">
    <source>
        <dbReference type="ARBA" id="ARBA00022598"/>
    </source>
</evidence>
<dbReference type="Pfam" id="PF00501">
    <property type="entry name" value="AMP-binding"/>
    <property type="match status" value="1"/>
</dbReference>
<dbReference type="GO" id="GO:0006631">
    <property type="term" value="P:fatty acid metabolic process"/>
    <property type="evidence" value="ECO:0007669"/>
    <property type="project" value="TreeGrafter"/>
</dbReference>
<dbReference type="Proteomes" id="UP000532440">
    <property type="component" value="Unassembled WGS sequence"/>
</dbReference>
<evidence type="ECO:0000256" key="3">
    <source>
        <dbReference type="SAM" id="MobiDB-lite"/>
    </source>
</evidence>
<dbReference type="Gene3D" id="3.40.50.12780">
    <property type="entry name" value="N-terminal domain of ligase-like"/>
    <property type="match status" value="1"/>
</dbReference>
<feature type="domain" description="AMP-dependent synthetase/ligase" evidence="4">
    <location>
        <begin position="10"/>
        <end position="367"/>
    </location>
</feature>
<dbReference type="Gene3D" id="3.30.300.30">
    <property type="match status" value="1"/>
</dbReference>
<proteinExistence type="inferred from homology"/>
<sequence length="544" mass="60492">MNPTTVHEAFEASVRRWPDQPMMMVPRSAERAWLPDGLTLSYREVAERVGALQALYAQAGYGHGHRVAMLLENRPDHFLHLLALNALGASIVPINPDYRADEVLYLLDHSEAQLVVAVASRVRDLGEVARQAAKTPPVACVEPLPAQLPPARSAAMPGRPGRAAEAALLYTSGTTARPKGCMLSNDYHFAVGETYLNYGAMAAIREARERTYNPLPLFHMNAGIFSFMGMMLSGNCVVMPDRFHPRTFWSELVETGTTIVHYLGVIPPILLKQPAHPDERRHGVRFAVGAGVEPQLHGAFEERFGFPLLELWGMTETGGGFIAAEEPRHIDTRAFGRPTGDMLARVVDDQDRELPRDTEGELTVRRHHDDPRRGFFSGYLKNPEATEEAWRGGWFHTGDVVRQDASGMLYFVDRKKNIIRRSGENIAAAEIEAVLQAHERVAQVAVIAVPDALRDEEVMACVVPMPGVEADAALARELFDWCMQRLAYFKAPGWVVFLDALPTTGTQKVQKSKIFPEGEDPTRRPDACDLRELKKRDAVTAPRR</sequence>
<keyword evidence="2 6" id="KW-0436">Ligase</keyword>
<evidence type="ECO:0000259" key="5">
    <source>
        <dbReference type="Pfam" id="PF13193"/>
    </source>
</evidence>
<dbReference type="RefSeq" id="WP_183966909.1">
    <property type="nucleotide sequence ID" value="NZ_BAABEW010000023.1"/>
</dbReference>
<dbReference type="AlphaFoldDB" id="A0A7W8HH34"/>
<dbReference type="InterPro" id="IPR025110">
    <property type="entry name" value="AMP-bd_C"/>
</dbReference>
<dbReference type="InterPro" id="IPR042099">
    <property type="entry name" value="ANL_N_sf"/>
</dbReference>
<dbReference type="InterPro" id="IPR000873">
    <property type="entry name" value="AMP-dep_synth/lig_dom"/>
</dbReference>